<dbReference type="AlphaFoldDB" id="A0A4P9W3C0"/>
<dbReference type="Gene3D" id="3.40.250.10">
    <property type="entry name" value="Rhodanese-like domain"/>
    <property type="match status" value="1"/>
</dbReference>
<evidence type="ECO:0008006" key="4">
    <source>
        <dbReference type="Google" id="ProtNLM"/>
    </source>
</evidence>
<proteinExistence type="predicted"/>
<accession>A0A4P9W3C0</accession>
<evidence type="ECO:0000313" key="2">
    <source>
        <dbReference type="EMBL" id="RKO85743.1"/>
    </source>
</evidence>
<gene>
    <name evidence="2" type="ORF">BDK51DRAFT_49322</name>
</gene>
<organism evidence="2 3">
    <name type="scientific">Blyttiomyces helicus</name>
    <dbReference type="NCBI Taxonomy" id="388810"/>
    <lineage>
        <taxon>Eukaryota</taxon>
        <taxon>Fungi</taxon>
        <taxon>Fungi incertae sedis</taxon>
        <taxon>Chytridiomycota</taxon>
        <taxon>Chytridiomycota incertae sedis</taxon>
        <taxon>Chytridiomycetes</taxon>
        <taxon>Chytridiomycetes incertae sedis</taxon>
        <taxon>Blyttiomyces</taxon>
    </lineage>
</organism>
<evidence type="ECO:0000256" key="1">
    <source>
        <dbReference type="SAM" id="MobiDB-lite"/>
    </source>
</evidence>
<dbReference type="InterPro" id="IPR036873">
    <property type="entry name" value="Rhodanese-like_dom_sf"/>
</dbReference>
<keyword evidence="3" id="KW-1185">Reference proteome</keyword>
<dbReference type="EMBL" id="KZ998789">
    <property type="protein sequence ID" value="RKO85743.1"/>
    <property type="molecule type" value="Genomic_DNA"/>
</dbReference>
<feature type="region of interest" description="Disordered" evidence="1">
    <location>
        <begin position="62"/>
        <end position="87"/>
    </location>
</feature>
<dbReference type="SUPFAM" id="SSF52821">
    <property type="entry name" value="Rhodanese/Cell cycle control phosphatase"/>
    <property type="match status" value="1"/>
</dbReference>
<feature type="compositionally biased region" description="Polar residues" evidence="1">
    <location>
        <begin position="63"/>
        <end position="75"/>
    </location>
</feature>
<sequence length="332" mass="34845">MRLTNGPALAYINAALASYPRPPPLIQPPSHLPVPMVVTPPISLTPFSHRSSLPMIGRDVTLKLNSPGATPSHRGSPSGGPRAPVLNSSIRSTPVFRAAKSNITTDLLASHLRDRPGTVVLDMRSARAFAELRVDGSHNVCIPDTLLKRASWGIDKVLTVLGVTARDAVVHAMRVDLDPVICIVDEACGGTCIPGKGPTARAGLLLDKIGEGWSGRGTIGCFAGALTGRSGFCAAHPDLCVKGAPPPAADGPSLGLSLFLKTGSPKRQLSPIEPRPAESWILPLDLSALIARLGSCPVPSFLAGIFQAPNVGQEVGQRFSGIDPEGRERKHR</sequence>
<evidence type="ECO:0000313" key="3">
    <source>
        <dbReference type="Proteomes" id="UP000269721"/>
    </source>
</evidence>
<name>A0A4P9W3C0_9FUNG</name>
<protein>
    <recommendedName>
        <fullName evidence="4">Rhodanese domain-containing protein</fullName>
    </recommendedName>
</protein>
<dbReference type="Proteomes" id="UP000269721">
    <property type="component" value="Unassembled WGS sequence"/>
</dbReference>
<reference evidence="3" key="1">
    <citation type="journal article" date="2018" name="Nat. Microbiol.">
        <title>Leveraging single-cell genomics to expand the fungal tree of life.</title>
        <authorList>
            <person name="Ahrendt S.R."/>
            <person name="Quandt C.A."/>
            <person name="Ciobanu D."/>
            <person name="Clum A."/>
            <person name="Salamov A."/>
            <person name="Andreopoulos B."/>
            <person name="Cheng J.F."/>
            <person name="Woyke T."/>
            <person name="Pelin A."/>
            <person name="Henrissat B."/>
            <person name="Reynolds N.K."/>
            <person name="Benny G.L."/>
            <person name="Smith M.E."/>
            <person name="James T.Y."/>
            <person name="Grigoriev I.V."/>
        </authorList>
    </citation>
    <scope>NUCLEOTIDE SEQUENCE [LARGE SCALE GENOMIC DNA]</scope>
</reference>